<dbReference type="AlphaFoldDB" id="A0A5N6TJN1"/>
<dbReference type="InterPro" id="IPR016166">
    <property type="entry name" value="FAD-bd_PCMH"/>
</dbReference>
<dbReference type="InterPro" id="IPR050416">
    <property type="entry name" value="FAD-linked_Oxidoreductase"/>
</dbReference>
<dbReference type="EMBL" id="ML742254">
    <property type="protein sequence ID" value="KAE8146574.1"/>
    <property type="molecule type" value="Genomic_DNA"/>
</dbReference>
<feature type="signal peptide" evidence="6">
    <location>
        <begin position="1"/>
        <end position="23"/>
    </location>
</feature>
<evidence type="ECO:0000256" key="5">
    <source>
        <dbReference type="ARBA" id="ARBA00023002"/>
    </source>
</evidence>
<dbReference type="InterPro" id="IPR016169">
    <property type="entry name" value="FAD-bd_PCMH_sub2"/>
</dbReference>
<evidence type="ECO:0000256" key="6">
    <source>
        <dbReference type="SAM" id="SignalP"/>
    </source>
</evidence>
<protein>
    <recommendedName>
        <fullName evidence="7">FAD-binding PCMH-type domain-containing protein</fullName>
    </recommendedName>
</protein>
<evidence type="ECO:0000256" key="1">
    <source>
        <dbReference type="ARBA" id="ARBA00005466"/>
    </source>
</evidence>
<keyword evidence="9" id="KW-1185">Reference proteome</keyword>
<dbReference type="InterPro" id="IPR036318">
    <property type="entry name" value="FAD-bd_PCMH-like_sf"/>
</dbReference>
<evidence type="ECO:0000256" key="3">
    <source>
        <dbReference type="ARBA" id="ARBA00022729"/>
    </source>
</evidence>
<dbReference type="PROSITE" id="PS51387">
    <property type="entry name" value="FAD_PCMH"/>
    <property type="match status" value="1"/>
</dbReference>
<evidence type="ECO:0000313" key="8">
    <source>
        <dbReference type="EMBL" id="KAE8146574.1"/>
    </source>
</evidence>
<gene>
    <name evidence="8" type="ORF">BDV25DRAFT_162207</name>
</gene>
<reference evidence="8 9" key="1">
    <citation type="submission" date="2019-04" db="EMBL/GenBank/DDBJ databases">
        <title>Friends and foes A comparative genomics study of 23 Aspergillus species from section Flavi.</title>
        <authorList>
            <consortium name="DOE Joint Genome Institute"/>
            <person name="Kjaerbolling I."/>
            <person name="Vesth T."/>
            <person name="Frisvad J.C."/>
            <person name="Nybo J.L."/>
            <person name="Theobald S."/>
            <person name="Kildgaard S."/>
            <person name="Isbrandt T."/>
            <person name="Kuo A."/>
            <person name="Sato A."/>
            <person name="Lyhne E.K."/>
            <person name="Kogle M.E."/>
            <person name="Wiebenga A."/>
            <person name="Kun R.S."/>
            <person name="Lubbers R.J."/>
            <person name="Makela M.R."/>
            <person name="Barry K."/>
            <person name="Chovatia M."/>
            <person name="Clum A."/>
            <person name="Daum C."/>
            <person name="Haridas S."/>
            <person name="He G."/>
            <person name="LaButti K."/>
            <person name="Lipzen A."/>
            <person name="Mondo S."/>
            <person name="Riley R."/>
            <person name="Salamov A."/>
            <person name="Simmons B.A."/>
            <person name="Magnuson J.K."/>
            <person name="Henrissat B."/>
            <person name="Mortensen U.H."/>
            <person name="Larsen T.O."/>
            <person name="Devries R.P."/>
            <person name="Grigoriev I.V."/>
            <person name="Machida M."/>
            <person name="Baker S.E."/>
            <person name="Andersen M.R."/>
        </authorList>
    </citation>
    <scope>NUCLEOTIDE SEQUENCE [LARGE SCALE GENOMIC DNA]</scope>
    <source>
        <strain evidence="8 9">IBT 18842</strain>
    </source>
</reference>
<dbReference type="InterPro" id="IPR006094">
    <property type="entry name" value="Oxid_FAD_bind_N"/>
</dbReference>
<dbReference type="Pfam" id="PF01565">
    <property type="entry name" value="FAD_binding_4"/>
    <property type="match status" value="1"/>
</dbReference>
<feature type="chain" id="PRO_5025031311" description="FAD-binding PCMH-type domain-containing protein" evidence="6">
    <location>
        <begin position="24"/>
        <end position="492"/>
    </location>
</feature>
<evidence type="ECO:0000259" key="7">
    <source>
        <dbReference type="PROSITE" id="PS51387"/>
    </source>
</evidence>
<dbReference type="InterPro" id="IPR012951">
    <property type="entry name" value="BBE"/>
</dbReference>
<dbReference type="Gene3D" id="3.40.462.20">
    <property type="match status" value="1"/>
</dbReference>
<evidence type="ECO:0000256" key="2">
    <source>
        <dbReference type="ARBA" id="ARBA00022630"/>
    </source>
</evidence>
<dbReference type="OrthoDB" id="415825at2759"/>
<keyword evidence="4" id="KW-0274">FAD</keyword>
<proteinExistence type="inferred from homology"/>
<feature type="domain" description="FAD-binding PCMH-type" evidence="7">
    <location>
        <begin position="58"/>
        <end position="232"/>
    </location>
</feature>
<dbReference type="Gene3D" id="3.30.465.10">
    <property type="match status" value="1"/>
</dbReference>
<comment type="similarity">
    <text evidence="1">Belongs to the oxygen-dependent FAD-linked oxidoreductase family.</text>
</comment>
<dbReference type="SUPFAM" id="SSF56176">
    <property type="entry name" value="FAD-binding/transporter-associated domain-like"/>
    <property type="match status" value="1"/>
</dbReference>
<name>A0A5N6TJN1_ASPAV</name>
<accession>A0A5N6TJN1</accession>
<dbReference type="Pfam" id="PF08031">
    <property type="entry name" value="BBE"/>
    <property type="match status" value="1"/>
</dbReference>
<evidence type="ECO:0000256" key="4">
    <source>
        <dbReference type="ARBA" id="ARBA00022827"/>
    </source>
</evidence>
<keyword evidence="3 6" id="KW-0732">Signal</keyword>
<sequence length="492" mass="54362">MLFYLSLLPALAVGAVFSRSTSASFDLEEVFGSELSSEAEIFYPSWSNWTDNVQQRWTDYQAPTYLGAIKVATVADIQSTVKLANSHNVSFLATAGGHGIASTFAKAQNVIDIDLSNFRYINIDKSGDSATIGGATTFGQMWEVLYENGKELQTGTAECVGSVGATLGAGIGPLQGHRGLVVDALQSVKLVTATGDLVTASKTENSDLFWGMRGAGWNFGIVVEATYEIYDYTNNGMVLEGDMLFPASANQSVWELLKGFDDDLPAKLAMTFTLSYNSEANATNIMVTFTYYGERSDIESYIKPFQDLEPTKSNFTSVPLPKLYSALFFANTGVACTKNNHLFSGGAAVREIDVDTFVEYTNRFASFWPQYPGVSPALVISRFPNDAVVAVPDDETAYPYRDIKTHLYFEETFPDDTSMNSVVYDFLVESRDHFTKTSGYDSLTLYNNYAHGDEGPEVLYTAKKLPRLSQLKRKWDPNERFSFYNPVPLNYP</sequence>
<keyword evidence="2" id="KW-0285">Flavoprotein</keyword>
<dbReference type="PANTHER" id="PTHR42973:SF32">
    <property type="entry name" value="FAD-LINKED OXIDOREDUCTASE AFOF"/>
    <property type="match status" value="1"/>
</dbReference>
<dbReference type="GO" id="GO:0071949">
    <property type="term" value="F:FAD binding"/>
    <property type="evidence" value="ECO:0007669"/>
    <property type="project" value="InterPro"/>
</dbReference>
<keyword evidence="5" id="KW-0560">Oxidoreductase</keyword>
<evidence type="ECO:0000313" key="9">
    <source>
        <dbReference type="Proteomes" id="UP000325780"/>
    </source>
</evidence>
<dbReference type="Proteomes" id="UP000325780">
    <property type="component" value="Unassembled WGS sequence"/>
</dbReference>
<dbReference type="GO" id="GO:0016491">
    <property type="term" value="F:oxidoreductase activity"/>
    <property type="evidence" value="ECO:0007669"/>
    <property type="project" value="UniProtKB-KW"/>
</dbReference>
<organism evidence="8 9">
    <name type="scientific">Aspergillus avenaceus</name>
    <dbReference type="NCBI Taxonomy" id="36643"/>
    <lineage>
        <taxon>Eukaryota</taxon>
        <taxon>Fungi</taxon>
        <taxon>Dikarya</taxon>
        <taxon>Ascomycota</taxon>
        <taxon>Pezizomycotina</taxon>
        <taxon>Eurotiomycetes</taxon>
        <taxon>Eurotiomycetidae</taxon>
        <taxon>Eurotiales</taxon>
        <taxon>Aspergillaceae</taxon>
        <taxon>Aspergillus</taxon>
        <taxon>Aspergillus subgen. Circumdati</taxon>
    </lineage>
</organism>
<dbReference type="PANTHER" id="PTHR42973">
    <property type="entry name" value="BINDING OXIDOREDUCTASE, PUTATIVE (AFU_ORTHOLOGUE AFUA_1G17690)-RELATED"/>
    <property type="match status" value="1"/>
</dbReference>